<keyword evidence="7" id="KW-1133">Transmembrane helix</keyword>
<evidence type="ECO:0000313" key="10">
    <source>
        <dbReference type="Proteomes" id="UP000464214"/>
    </source>
</evidence>
<evidence type="ECO:0000256" key="5">
    <source>
        <dbReference type="ARBA" id="ARBA00023326"/>
    </source>
</evidence>
<protein>
    <submittedName>
        <fullName evidence="9">T9SS type A sorting domain-containing protein</fullName>
    </submittedName>
</protein>
<dbReference type="InterPro" id="IPR036278">
    <property type="entry name" value="Sialidase_sf"/>
</dbReference>
<dbReference type="NCBIfam" id="TIGR04183">
    <property type="entry name" value="Por_Secre_tail"/>
    <property type="match status" value="1"/>
</dbReference>
<dbReference type="GO" id="GO:0010411">
    <property type="term" value="P:xyloglucan metabolic process"/>
    <property type="evidence" value="ECO:0007669"/>
    <property type="project" value="TreeGrafter"/>
</dbReference>
<sequence>MKITQQQRQVGLSSALLFFFGALLYMASFLPGPLHPSAYSSKKGTGKIGVDARAARLHKQGSIGTPENPNARSEYEFERLKDPKTGRIPENIRERELDFASHIPTAEQVLRQKNPYSRMASANWSRRGPYNVGGRTRAFAFDVTNENVLLAGGVSGGMWRSTNGGNSWAKVTEANELQSVTTVAQDKRPGKTNIWYYGTGELLGNSASKVGASYYGNGMFKSVDNGVTWNPLTTTQVPNNTAFYNVFEFVYRVATGVSTTMDEVYAALPGVIMRSTNGGSTWNPVLGFGKETQDFAKSSYFTDITVSPSGVKYAGMSQYASGNGSSLTKGAFRSTDGVTWTDITPTTWPATYERMVMDVSKSNENIVYFFVYVENASGAETPNLWKYEYLSGTGAGAGGTWTNLSANIPMLGGKSGDLSLQGGYNMVVKVKPDNPNVVILGGTNLYISTNGYTSTSATKKIGGYTVTNANYSLYPSHHPDQHEVAFSLTSPSRVYSAHDGGISKTTNVLASEVEWASLNRGYLTTQFYTVAMDLNTTDNFIVGGLQDNGSWSTETTAETSIWEEVLGGDGAFTAVTAHSLLVSVQNGTIYRFIFGEDGLYTGQYSRVDPPKATGYLFINPYNIDPNNEQTMYLPAGDTLWRNKNIDALPRGGSQSATGWEVIAALNTNEVISAVGVSKVPANMVYFGTRGGKLYRIQDGLATTPSKIDVTGINFPSGNIGCIAVDPRDANKVVVAFTNYGIISLYATENGGASWTPVAGNLEQNPNGSGNGPSTRWVSILPSRNGNLKYFVGTSTGLYATSQLNGDNTTWVQEGANSIGQVPVDMVISRTTDDLVVVGTHGNGVYSARYDGPLASADEVELATQVGLGNSYPNPFRKGSLTTIPFTLEKAAQVNLTVFDLTGRAVATLVNGKLTSGRHVATWNGAGTGKQSLPTGTYLYQLTVDGKRETKRVVFVK</sequence>
<dbReference type="SUPFAM" id="SSF110296">
    <property type="entry name" value="Oligoxyloglucan reducing end-specific cellobiohydrolase"/>
    <property type="match status" value="1"/>
</dbReference>
<reference evidence="9 10" key="1">
    <citation type="submission" date="2020-01" db="EMBL/GenBank/DDBJ databases">
        <authorList>
            <person name="Kim M."/>
        </authorList>
    </citation>
    <scope>NUCLEOTIDE SEQUENCE [LARGE SCALE GENOMIC DNA]</scope>
    <source>
        <strain evidence="9 10">BT10</strain>
    </source>
</reference>
<comment type="similarity">
    <text evidence="6">Belongs to the glycosyl hydrolase 74 family.</text>
</comment>
<evidence type="ECO:0000256" key="2">
    <source>
        <dbReference type="ARBA" id="ARBA00022801"/>
    </source>
</evidence>
<dbReference type="AlphaFoldDB" id="A0A6P1P267"/>
<dbReference type="InterPro" id="IPR025965">
    <property type="entry name" value="FlgD/Vpr_Ig-like"/>
</dbReference>
<dbReference type="RefSeq" id="WP_160692951.1">
    <property type="nucleotide sequence ID" value="NZ_CP047897.1"/>
</dbReference>
<evidence type="ECO:0000256" key="7">
    <source>
        <dbReference type="SAM" id="Phobius"/>
    </source>
</evidence>
<keyword evidence="1" id="KW-0732">Signal</keyword>
<dbReference type="InterPro" id="IPR052025">
    <property type="entry name" value="Xyloglucanase_GH74"/>
</dbReference>
<dbReference type="EMBL" id="CP047897">
    <property type="protein sequence ID" value="QHL88489.1"/>
    <property type="molecule type" value="Genomic_DNA"/>
</dbReference>
<dbReference type="GO" id="GO:0016798">
    <property type="term" value="F:hydrolase activity, acting on glycosyl bonds"/>
    <property type="evidence" value="ECO:0007669"/>
    <property type="project" value="UniProtKB-KW"/>
</dbReference>
<keyword evidence="7" id="KW-0812">Transmembrane</keyword>
<dbReference type="KEGG" id="nib:GU926_14035"/>
<evidence type="ECO:0000313" key="9">
    <source>
        <dbReference type="EMBL" id="QHL88489.1"/>
    </source>
</evidence>
<keyword evidence="2" id="KW-0378">Hydrolase</keyword>
<evidence type="ECO:0000259" key="8">
    <source>
        <dbReference type="Pfam" id="PF13860"/>
    </source>
</evidence>
<proteinExistence type="inferred from homology"/>
<dbReference type="InterPro" id="IPR026444">
    <property type="entry name" value="Secre_tail"/>
</dbReference>
<dbReference type="Gene3D" id="2.130.10.10">
    <property type="entry name" value="YVTN repeat-like/Quinoprotein amine dehydrogenase"/>
    <property type="match status" value="4"/>
</dbReference>
<dbReference type="PANTHER" id="PTHR43739">
    <property type="entry name" value="XYLOGLUCANASE (EUROFUNG)"/>
    <property type="match status" value="1"/>
</dbReference>
<dbReference type="GO" id="GO:0000272">
    <property type="term" value="P:polysaccharide catabolic process"/>
    <property type="evidence" value="ECO:0007669"/>
    <property type="project" value="UniProtKB-KW"/>
</dbReference>
<dbReference type="SUPFAM" id="SSF50939">
    <property type="entry name" value="Sialidases"/>
    <property type="match status" value="1"/>
</dbReference>
<evidence type="ECO:0000256" key="1">
    <source>
        <dbReference type="ARBA" id="ARBA00022729"/>
    </source>
</evidence>
<evidence type="ECO:0000256" key="3">
    <source>
        <dbReference type="ARBA" id="ARBA00023277"/>
    </source>
</evidence>
<gene>
    <name evidence="9" type="ORF">GU926_14035</name>
</gene>
<accession>A0A6P1P267</accession>
<dbReference type="Gene3D" id="2.60.40.4070">
    <property type="match status" value="1"/>
</dbReference>
<keyword evidence="7" id="KW-0472">Membrane</keyword>
<keyword evidence="10" id="KW-1185">Reference proteome</keyword>
<dbReference type="PANTHER" id="PTHR43739:SF2">
    <property type="entry name" value="OLIGOXYLOGLUCAN-REDUCING END-SPECIFIC XYLOGLUCANASE-RELATED"/>
    <property type="match status" value="1"/>
</dbReference>
<keyword evidence="3" id="KW-0119">Carbohydrate metabolism</keyword>
<keyword evidence="5" id="KW-0624">Polysaccharide degradation</keyword>
<evidence type="ECO:0000256" key="4">
    <source>
        <dbReference type="ARBA" id="ARBA00023295"/>
    </source>
</evidence>
<keyword evidence="4" id="KW-0326">Glycosidase</keyword>
<feature type="transmembrane region" description="Helical" evidence="7">
    <location>
        <begin position="12"/>
        <end position="30"/>
    </location>
</feature>
<organism evidence="9 10">
    <name type="scientific">Nibribacter ruber</name>
    <dbReference type="NCBI Taxonomy" id="2698458"/>
    <lineage>
        <taxon>Bacteria</taxon>
        <taxon>Pseudomonadati</taxon>
        <taxon>Bacteroidota</taxon>
        <taxon>Cytophagia</taxon>
        <taxon>Cytophagales</taxon>
        <taxon>Hymenobacteraceae</taxon>
        <taxon>Nibribacter</taxon>
    </lineage>
</organism>
<dbReference type="Proteomes" id="UP000464214">
    <property type="component" value="Chromosome"/>
</dbReference>
<dbReference type="Pfam" id="PF13860">
    <property type="entry name" value="FlgD_ig"/>
    <property type="match status" value="1"/>
</dbReference>
<feature type="domain" description="FlgD/Vpr Ig-like" evidence="8">
    <location>
        <begin position="877"/>
        <end position="943"/>
    </location>
</feature>
<dbReference type="InterPro" id="IPR015943">
    <property type="entry name" value="WD40/YVTN_repeat-like_dom_sf"/>
</dbReference>
<name>A0A6P1P267_9BACT</name>
<evidence type="ECO:0000256" key="6">
    <source>
        <dbReference type="ARBA" id="ARBA00037986"/>
    </source>
</evidence>